<feature type="compositionally biased region" description="Basic and acidic residues" evidence="1">
    <location>
        <begin position="138"/>
        <end position="162"/>
    </location>
</feature>
<dbReference type="InParanoid" id="A0A212EIH9"/>
<dbReference type="Proteomes" id="UP000007151">
    <property type="component" value="Unassembled WGS sequence"/>
</dbReference>
<protein>
    <submittedName>
        <fullName evidence="2">Uncharacterized protein</fullName>
    </submittedName>
</protein>
<feature type="compositionally biased region" description="Low complexity" evidence="1">
    <location>
        <begin position="109"/>
        <end position="123"/>
    </location>
</feature>
<organism evidence="2 3">
    <name type="scientific">Danaus plexippus plexippus</name>
    <dbReference type="NCBI Taxonomy" id="278856"/>
    <lineage>
        <taxon>Eukaryota</taxon>
        <taxon>Metazoa</taxon>
        <taxon>Ecdysozoa</taxon>
        <taxon>Arthropoda</taxon>
        <taxon>Hexapoda</taxon>
        <taxon>Insecta</taxon>
        <taxon>Pterygota</taxon>
        <taxon>Neoptera</taxon>
        <taxon>Endopterygota</taxon>
        <taxon>Lepidoptera</taxon>
        <taxon>Glossata</taxon>
        <taxon>Ditrysia</taxon>
        <taxon>Papilionoidea</taxon>
        <taxon>Nymphalidae</taxon>
        <taxon>Danainae</taxon>
        <taxon>Danaini</taxon>
        <taxon>Danaina</taxon>
        <taxon>Danaus</taxon>
        <taxon>Danaus</taxon>
    </lineage>
</organism>
<sequence>MGNKTLNVVRGRGARDVVQRADTWMTETGFSAERSVHVADGGGQSALTHAQQLGQLRELVVSLLQHVPGIKRHRIHLRNQTRKVGEDTPKQASSRDLFEVVELGCDGIGTTKPTQTKTDQTGTRTRRNSKKQAKQHMRVHEEGGKGITREKDSVKDSSHDEECAVVSAKDLLS</sequence>
<proteinExistence type="predicted"/>
<accession>A0A212EIH9</accession>
<comment type="caution">
    <text evidence="2">The sequence shown here is derived from an EMBL/GenBank/DDBJ whole genome shotgun (WGS) entry which is preliminary data.</text>
</comment>
<gene>
    <name evidence="2" type="ORF">KGM_202783</name>
</gene>
<dbReference type="EMBL" id="AGBW02014643">
    <property type="protein sequence ID" value="OWR41284.1"/>
    <property type="molecule type" value="Genomic_DNA"/>
</dbReference>
<evidence type="ECO:0000313" key="3">
    <source>
        <dbReference type="Proteomes" id="UP000007151"/>
    </source>
</evidence>
<feature type="region of interest" description="Disordered" evidence="1">
    <location>
        <begin position="109"/>
        <end position="173"/>
    </location>
</feature>
<name>A0A212EIH9_DANPL</name>
<feature type="compositionally biased region" description="Basic residues" evidence="1">
    <location>
        <begin position="124"/>
        <end position="137"/>
    </location>
</feature>
<reference evidence="2 3" key="1">
    <citation type="journal article" date="2011" name="Cell">
        <title>The monarch butterfly genome yields insights into long-distance migration.</title>
        <authorList>
            <person name="Zhan S."/>
            <person name="Merlin C."/>
            <person name="Boore J.L."/>
            <person name="Reppert S.M."/>
        </authorList>
    </citation>
    <scope>NUCLEOTIDE SEQUENCE [LARGE SCALE GENOMIC DNA]</scope>
    <source>
        <strain evidence="2">F-2</strain>
    </source>
</reference>
<evidence type="ECO:0000313" key="2">
    <source>
        <dbReference type="EMBL" id="OWR41284.1"/>
    </source>
</evidence>
<keyword evidence="3" id="KW-1185">Reference proteome</keyword>
<evidence type="ECO:0000256" key="1">
    <source>
        <dbReference type="SAM" id="MobiDB-lite"/>
    </source>
</evidence>
<dbReference type="KEGG" id="dpl:KGM_202783"/>
<dbReference type="AlphaFoldDB" id="A0A212EIH9"/>